<organism evidence="1 2">
    <name type="scientific">Choiromyces venosus 120613-1</name>
    <dbReference type="NCBI Taxonomy" id="1336337"/>
    <lineage>
        <taxon>Eukaryota</taxon>
        <taxon>Fungi</taxon>
        <taxon>Dikarya</taxon>
        <taxon>Ascomycota</taxon>
        <taxon>Pezizomycotina</taxon>
        <taxon>Pezizomycetes</taxon>
        <taxon>Pezizales</taxon>
        <taxon>Tuberaceae</taxon>
        <taxon>Choiromyces</taxon>
    </lineage>
</organism>
<dbReference type="Gene3D" id="3.90.20.10">
    <property type="match status" value="1"/>
</dbReference>
<dbReference type="AlphaFoldDB" id="A0A3N4IVB5"/>
<protein>
    <submittedName>
        <fullName evidence="1">Uncharacterized protein</fullName>
    </submittedName>
</protein>
<keyword evidence="2" id="KW-1185">Reference proteome</keyword>
<sequence>MLDNHIDGNHKFSDTNKRFERIEEKTNKRFDRIDEKIQNLDKKIDAVDVRLSTQPTLGFYTTVRSRGIHYQIITRSAHDWFILTG</sequence>
<dbReference type="Proteomes" id="UP000276215">
    <property type="component" value="Unassembled WGS sequence"/>
</dbReference>
<name>A0A3N4IVB5_9PEZI</name>
<evidence type="ECO:0000313" key="2">
    <source>
        <dbReference type="Proteomes" id="UP000276215"/>
    </source>
</evidence>
<proteinExistence type="predicted"/>
<accession>A0A3N4IVB5</accession>
<gene>
    <name evidence="1" type="ORF">L873DRAFT_1821651</name>
</gene>
<evidence type="ECO:0000313" key="1">
    <source>
        <dbReference type="EMBL" id="RPA90153.1"/>
    </source>
</evidence>
<reference evidence="1 2" key="1">
    <citation type="journal article" date="2018" name="Nat. Ecol. Evol.">
        <title>Pezizomycetes genomes reveal the molecular basis of ectomycorrhizal truffle lifestyle.</title>
        <authorList>
            <person name="Murat C."/>
            <person name="Payen T."/>
            <person name="Noel B."/>
            <person name="Kuo A."/>
            <person name="Morin E."/>
            <person name="Chen J."/>
            <person name="Kohler A."/>
            <person name="Krizsan K."/>
            <person name="Balestrini R."/>
            <person name="Da Silva C."/>
            <person name="Montanini B."/>
            <person name="Hainaut M."/>
            <person name="Levati E."/>
            <person name="Barry K.W."/>
            <person name="Belfiori B."/>
            <person name="Cichocki N."/>
            <person name="Clum A."/>
            <person name="Dockter R.B."/>
            <person name="Fauchery L."/>
            <person name="Guy J."/>
            <person name="Iotti M."/>
            <person name="Le Tacon F."/>
            <person name="Lindquist E.A."/>
            <person name="Lipzen A."/>
            <person name="Malagnac F."/>
            <person name="Mello A."/>
            <person name="Molinier V."/>
            <person name="Miyauchi S."/>
            <person name="Poulain J."/>
            <person name="Riccioni C."/>
            <person name="Rubini A."/>
            <person name="Sitrit Y."/>
            <person name="Splivallo R."/>
            <person name="Traeger S."/>
            <person name="Wang M."/>
            <person name="Zifcakova L."/>
            <person name="Wipf D."/>
            <person name="Zambonelli A."/>
            <person name="Paolocci F."/>
            <person name="Nowrousian M."/>
            <person name="Ottonello S."/>
            <person name="Baldrian P."/>
            <person name="Spatafora J.W."/>
            <person name="Henrissat B."/>
            <person name="Nagy L.G."/>
            <person name="Aury J.M."/>
            <person name="Wincker P."/>
            <person name="Grigoriev I.V."/>
            <person name="Bonfante P."/>
            <person name="Martin F.M."/>
        </authorList>
    </citation>
    <scope>NUCLEOTIDE SEQUENCE [LARGE SCALE GENOMIC DNA]</scope>
    <source>
        <strain evidence="1 2">120613-1</strain>
    </source>
</reference>
<dbReference type="EMBL" id="ML120538">
    <property type="protein sequence ID" value="RPA90153.1"/>
    <property type="molecule type" value="Genomic_DNA"/>
</dbReference>